<dbReference type="Gene3D" id="3.80.10.10">
    <property type="entry name" value="Ribonuclease Inhibitor"/>
    <property type="match status" value="2"/>
</dbReference>
<dbReference type="SUPFAM" id="SSF52047">
    <property type="entry name" value="RNI-like"/>
    <property type="match status" value="1"/>
</dbReference>
<dbReference type="CDD" id="cd17044">
    <property type="entry name" value="Ubl_TBCE"/>
    <property type="match status" value="1"/>
</dbReference>
<keyword evidence="4" id="KW-0963">Cytoplasm</keyword>
<proteinExistence type="predicted"/>
<evidence type="ECO:0000256" key="3">
    <source>
        <dbReference type="ARBA" id="ARBA00022737"/>
    </source>
</evidence>
<dbReference type="SUPFAM" id="SSF54236">
    <property type="entry name" value="Ubiquitin-like"/>
    <property type="match status" value="1"/>
</dbReference>
<reference evidence="6 7" key="1">
    <citation type="journal article" date="2018" name="BMC Genomics">
        <title>Genomic comparison of Trypanosoma conorhini and Trypanosoma rangeli to Trypanosoma cruzi strains of high and low virulence.</title>
        <authorList>
            <person name="Bradwell K.R."/>
            <person name="Koparde V.N."/>
            <person name="Matveyev A.V."/>
            <person name="Serrano M.G."/>
            <person name="Alves J.M."/>
            <person name="Parikh H."/>
            <person name="Huang B."/>
            <person name="Lee V."/>
            <person name="Espinosa-Alvarez O."/>
            <person name="Ortiz P.A."/>
            <person name="Costa-Martins A.G."/>
            <person name="Teixeira M.M."/>
            <person name="Buck G.A."/>
        </authorList>
    </citation>
    <scope>NUCLEOTIDE SEQUENCE [LARGE SCALE GENOMIC DNA]</scope>
    <source>
        <strain evidence="6 7">025E</strain>
    </source>
</reference>
<evidence type="ECO:0000256" key="2">
    <source>
        <dbReference type="ARBA" id="ARBA00022614"/>
    </source>
</evidence>
<keyword evidence="7" id="KW-1185">Reference proteome</keyword>
<comment type="caution">
    <text evidence="6">The sequence shown here is derived from an EMBL/GenBank/DDBJ whole genome shotgun (WGS) entry which is preliminary data.</text>
</comment>
<sequence length="521" mass="57861">MVAPVVSFLDAIRSRYGSTDEGDAQDADALLVGDPSRHRNKKWELVGMEKTRLKQADHTRLVHVVLRGMSITTGERSEGELAAAALNRLQEVDIAANPLLPMREVGTIVRHLPALTVLQLSDNPDLLPGGAAATARTATPLLVSAQLRKLVLHNVGFRSIWQLRALVDLPALEELHLENNNIQRLRLVSEAEETSPGYPQANAVGADDGSRCWFPNVTTLNLAENELSSWGRESGLNETLTTAFPRVTQLFLTANRMPNLDDEKFTATGGSAATTAVDDDDDDYAYLRPLELLSVKDNTTINDPRTLEALRKLCPHLHTFRITYSAMFPQWNETLGRMYVVASLPGITTLNRGIVRPKERLDSEIFYVQRGLAAKQQEEERKVEDQKQAQWREPEKAGLAPRFPLLETLREKHKQVIMSIYREGETASHDGISQMMLRLTLRCDGFEPVTKSIPSSMTVGKLKALVRAVFGVVPSYQRLSFFSGDAAVVERPMELDNELQSLAFYGVSDGALVQVVDTSLR</sequence>
<dbReference type="Proteomes" id="UP000284403">
    <property type="component" value="Unassembled WGS sequence"/>
</dbReference>
<dbReference type="PANTHER" id="PTHR18849">
    <property type="entry name" value="LEUCINE RICH REPEAT PROTEIN"/>
    <property type="match status" value="1"/>
</dbReference>
<accession>A0A3R7LEU0</accession>
<evidence type="ECO:0000256" key="1">
    <source>
        <dbReference type="ARBA" id="ARBA00004245"/>
    </source>
</evidence>
<dbReference type="AlphaFoldDB" id="A0A3R7LEU0"/>
<dbReference type="PANTHER" id="PTHR18849:SF0">
    <property type="entry name" value="CILIA- AND FLAGELLA-ASSOCIATED PROTEIN 410-RELATED"/>
    <property type="match status" value="1"/>
</dbReference>
<keyword evidence="4" id="KW-0206">Cytoskeleton</keyword>
<dbReference type="PROSITE" id="PS50053">
    <property type="entry name" value="UBIQUITIN_2"/>
    <property type="match status" value="1"/>
</dbReference>
<gene>
    <name evidence="6" type="ORF">Tco025E_00757</name>
</gene>
<comment type="subcellular location">
    <subcellularLocation>
        <location evidence="1">Cytoplasm</location>
        <location evidence="1">Cytoskeleton</location>
    </subcellularLocation>
</comment>
<evidence type="ECO:0000259" key="5">
    <source>
        <dbReference type="PROSITE" id="PS50053"/>
    </source>
</evidence>
<keyword evidence="2" id="KW-0433">Leucine-rich repeat</keyword>
<evidence type="ECO:0000313" key="7">
    <source>
        <dbReference type="Proteomes" id="UP000284403"/>
    </source>
</evidence>
<protein>
    <submittedName>
        <fullName evidence="6">Tubulin-specific chaperone E</fullName>
    </submittedName>
</protein>
<dbReference type="RefSeq" id="XP_029232207.1">
    <property type="nucleotide sequence ID" value="XM_029367697.1"/>
</dbReference>
<feature type="domain" description="Ubiquitin-like" evidence="5">
    <location>
        <begin position="437"/>
        <end position="516"/>
    </location>
</feature>
<dbReference type="OrthoDB" id="5273213at2759"/>
<name>A0A3R7LEU0_9TRYP</name>
<dbReference type="InterPro" id="IPR044079">
    <property type="entry name" value="Ubl_TBCE"/>
</dbReference>
<evidence type="ECO:0000256" key="4">
    <source>
        <dbReference type="ARBA" id="ARBA00023212"/>
    </source>
</evidence>
<evidence type="ECO:0000313" key="6">
    <source>
        <dbReference type="EMBL" id="RNF27001.1"/>
    </source>
</evidence>
<dbReference type="Pfam" id="PF14560">
    <property type="entry name" value="Ubiquitin_2"/>
    <property type="match status" value="1"/>
</dbReference>
<dbReference type="InterPro" id="IPR032675">
    <property type="entry name" value="LRR_dom_sf"/>
</dbReference>
<dbReference type="InterPro" id="IPR029071">
    <property type="entry name" value="Ubiquitin-like_domsf"/>
</dbReference>
<dbReference type="GO" id="GO:0005856">
    <property type="term" value="C:cytoskeleton"/>
    <property type="evidence" value="ECO:0007669"/>
    <property type="project" value="UniProtKB-SubCell"/>
</dbReference>
<dbReference type="EMBL" id="MKKU01000020">
    <property type="protein sequence ID" value="RNF27001.1"/>
    <property type="molecule type" value="Genomic_DNA"/>
</dbReference>
<dbReference type="GeneID" id="40314368"/>
<keyword evidence="3" id="KW-0677">Repeat</keyword>
<dbReference type="Gene3D" id="3.10.20.90">
    <property type="entry name" value="Phosphatidylinositol 3-kinase Catalytic Subunit, Chain A, domain 1"/>
    <property type="match status" value="1"/>
</dbReference>
<dbReference type="InterPro" id="IPR000626">
    <property type="entry name" value="Ubiquitin-like_dom"/>
</dbReference>
<organism evidence="6 7">
    <name type="scientific">Trypanosoma conorhini</name>
    <dbReference type="NCBI Taxonomy" id="83891"/>
    <lineage>
        <taxon>Eukaryota</taxon>
        <taxon>Discoba</taxon>
        <taxon>Euglenozoa</taxon>
        <taxon>Kinetoplastea</taxon>
        <taxon>Metakinetoplastina</taxon>
        <taxon>Trypanosomatida</taxon>
        <taxon>Trypanosomatidae</taxon>
        <taxon>Trypanosoma</taxon>
    </lineage>
</organism>